<dbReference type="RefSeq" id="WP_386758184.1">
    <property type="nucleotide sequence ID" value="NZ_JBHRXK010000002.1"/>
</dbReference>
<dbReference type="Proteomes" id="UP001595740">
    <property type="component" value="Unassembled WGS sequence"/>
</dbReference>
<evidence type="ECO:0000313" key="3">
    <source>
        <dbReference type="Proteomes" id="UP001595740"/>
    </source>
</evidence>
<feature type="region of interest" description="Disordered" evidence="1">
    <location>
        <begin position="1"/>
        <end position="30"/>
    </location>
</feature>
<organism evidence="2 3">
    <name type="scientific">Lysobacter cavernae</name>
    <dbReference type="NCBI Taxonomy" id="1685901"/>
    <lineage>
        <taxon>Bacteria</taxon>
        <taxon>Pseudomonadati</taxon>
        <taxon>Pseudomonadota</taxon>
        <taxon>Gammaproteobacteria</taxon>
        <taxon>Lysobacterales</taxon>
        <taxon>Lysobacteraceae</taxon>
        <taxon>Lysobacter</taxon>
    </lineage>
</organism>
<sequence length="63" mass="6895">MTGTKKSGSKVAPRKPPTGSDGNLHKRFESERISEDIAKFEKSGGRVEKLGVTWVLKKITPTP</sequence>
<evidence type="ECO:0000256" key="1">
    <source>
        <dbReference type="SAM" id="MobiDB-lite"/>
    </source>
</evidence>
<name>A0ABV7RM16_9GAMM</name>
<accession>A0ABV7RM16</accession>
<proteinExistence type="predicted"/>
<gene>
    <name evidence="2" type="ORF">ACFOLC_05270</name>
</gene>
<evidence type="ECO:0000313" key="2">
    <source>
        <dbReference type="EMBL" id="MFC3550420.1"/>
    </source>
</evidence>
<comment type="caution">
    <text evidence="2">The sequence shown here is derived from an EMBL/GenBank/DDBJ whole genome shotgun (WGS) entry which is preliminary data.</text>
</comment>
<keyword evidence="3" id="KW-1185">Reference proteome</keyword>
<reference evidence="3" key="1">
    <citation type="journal article" date="2019" name="Int. J. Syst. Evol. Microbiol.">
        <title>The Global Catalogue of Microorganisms (GCM) 10K type strain sequencing project: providing services to taxonomists for standard genome sequencing and annotation.</title>
        <authorList>
            <consortium name="The Broad Institute Genomics Platform"/>
            <consortium name="The Broad Institute Genome Sequencing Center for Infectious Disease"/>
            <person name="Wu L."/>
            <person name="Ma J."/>
        </authorList>
    </citation>
    <scope>NUCLEOTIDE SEQUENCE [LARGE SCALE GENOMIC DNA]</scope>
    <source>
        <strain evidence="3">KCTC 42875</strain>
    </source>
</reference>
<dbReference type="EMBL" id="JBHRXK010000002">
    <property type="protein sequence ID" value="MFC3550420.1"/>
    <property type="molecule type" value="Genomic_DNA"/>
</dbReference>
<protein>
    <submittedName>
        <fullName evidence="2">Uncharacterized protein</fullName>
    </submittedName>
</protein>